<feature type="compositionally biased region" description="Acidic residues" evidence="1">
    <location>
        <begin position="59"/>
        <end position="69"/>
    </location>
</feature>
<dbReference type="Proteomes" id="UP000031575">
    <property type="component" value="Unassembled WGS sequence"/>
</dbReference>
<dbReference type="VEuPathDB" id="FungiDB:SPBR_03619"/>
<evidence type="ECO:0000313" key="2">
    <source>
        <dbReference type="EMBL" id="KIH94970.1"/>
    </source>
</evidence>
<feature type="compositionally biased region" description="Basic residues" evidence="1">
    <location>
        <begin position="298"/>
        <end position="318"/>
    </location>
</feature>
<feature type="region of interest" description="Disordered" evidence="1">
    <location>
        <begin position="403"/>
        <end position="495"/>
    </location>
</feature>
<feature type="compositionally biased region" description="Acidic residues" evidence="1">
    <location>
        <begin position="427"/>
        <end position="438"/>
    </location>
</feature>
<gene>
    <name evidence="2" type="ORF">SPBR_03619</name>
</gene>
<accession>A0A0C2J7J3</accession>
<dbReference type="OrthoDB" id="3903267at2759"/>
<feature type="region of interest" description="Disordered" evidence="1">
    <location>
        <begin position="1"/>
        <end position="86"/>
    </location>
</feature>
<feature type="compositionally biased region" description="Polar residues" evidence="1">
    <location>
        <begin position="408"/>
        <end position="424"/>
    </location>
</feature>
<proteinExistence type="predicted"/>
<sequence>MANNKRVAAKRATGGKATNMTKASSGQGKGKGKVSAAPMTTAKATSLKRKRSAPVMSGGEDDCDTDVEANQESQDNQDNQDNQDFSGHRDLAWEEYIEAAAIRAANRTGIVLGEEFYGFEDDYDDEDMSHIPPNSEQRRRNGRLTGRDLIIWNRAYMDAKLLLTIQYECARHNIDIPWDAVAHRLHPGSSGSAILQHLARLRNTVFLNGHLVPPDLPKSNGARDPSHYTMRGFYRMPQNVRWSEGEPLFAAKRAITFKDKFEHSAHNYSDVFCLPFDPDSALEDGILVDANNQVLRQNNRKIPKSKVKVNSAPHKKRMAKDTSSATDFAPPSKPATKKKTPAKKAATSSSPANLPSESELTPVKTTHRRSSRVKRVKTYHEADYEEDDNEHSDILEACEAEASVPVSAHNSPATPGSETSFNPGQASDEDAADQEQEYAAETSSPPNELPNTYDVLGIYGDNDAQDGQDGQDGQDTVDAISNGDGSSSDDEEEPDSFIELLSEQVDFQDQATAALDLVAEQKMAQEQQVASLPQLNPQFFGHYGSQVPNLAMSQLYPPTLPQFAPFNNDGTISSTSSPPLFPGHVAVDNVGMNSMHAPPMVGAMLQHNTLLSSFGAEQQAPMASVASGFMPPSMCEGNESAAYFNKVVETSGQYNNQFLNHPYHDTYDYPNTGVTNPHGM</sequence>
<dbReference type="EMBL" id="AWTV01000003">
    <property type="protein sequence ID" value="KIH94970.1"/>
    <property type="molecule type" value="Genomic_DNA"/>
</dbReference>
<dbReference type="RefSeq" id="XP_040622980.1">
    <property type="nucleotide sequence ID" value="XM_040761909.1"/>
</dbReference>
<dbReference type="HOGENOM" id="CLU_418663_0_0_1"/>
<keyword evidence="3" id="KW-1185">Reference proteome</keyword>
<feature type="compositionally biased region" description="Low complexity" evidence="1">
    <location>
        <begin position="460"/>
        <end position="474"/>
    </location>
</feature>
<protein>
    <submittedName>
        <fullName evidence="2">Uncharacterized protein</fullName>
    </submittedName>
</protein>
<reference evidence="2 3" key="1">
    <citation type="journal article" date="2014" name="BMC Genomics">
        <title>Comparative genomics of the major fungal agents of human and animal Sporotrichosis: Sporothrix schenckii and Sporothrix brasiliensis.</title>
        <authorList>
            <person name="Teixeira M.M."/>
            <person name="de Almeida L.G."/>
            <person name="Kubitschek-Barreira P."/>
            <person name="Alves F.L."/>
            <person name="Kioshima E.S."/>
            <person name="Abadio A.K."/>
            <person name="Fernandes L."/>
            <person name="Derengowski L.S."/>
            <person name="Ferreira K.S."/>
            <person name="Souza R.C."/>
            <person name="Ruiz J.C."/>
            <person name="de Andrade N.C."/>
            <person name="Paes H.C."/>
            <person name="Nicola A.M."/>
            <person name="Albuquerque P."/>
            <person name="Gerber A.L."/>
            <person name="Martins V.P."/>
            <person name="Peconick L.D."/>
            <person name="Neto A.V."/>
            <person name="Chaucanez C.B."/>
            <person name="Silva P.A."/>
            <person name="Cunha O.L."/>
            <person name="de Oliveira F.F."/>
            <person name="dos Santos T.C."/>
            <person name="Barros A.L."/>
            <person name="Soares M.A."/>
            <person name="de Oliveira L.M."/>
            <person name="Marini M.M."/>
            <person name="Villalobos-Duno H."/>
            <person name="Cunha M.M."/>
            <person name="de Hoog S."/>
            <person name="da Silveira J.F."/>
            <person name="Henrissat B."/>
            <person name="Nino-Vega G.A."/>
            <person name="Cisalpino P.S."/>
            <person name="Mora-Montes H.M."/>
            <person name="Almeida S.R."/>
            <person name="Stajich J.E."/>
            <person name="Lopes-Bezerra L.M."/>
            <person name="Vasconcelos A.T."/>
            <person name="Felipe M.S."/>
        </authorList>
    </citation>
    <scope>NUCLEOTIDE SEQUENCE [LARGE SCALE GENOMIC DNA]</scope>
    <source>
        <strain evidence="2 3">5110</strain>
    </source>
</reference>
<feature type="compositionally biased region" description="Low complexity" evidence="1">
    <location>
        <begin position="74"/>
        <end position="84"/>
    </location>
</feature>
<feature type="compositionally biased region" description="Basic residues" evidence="1">
    <location>
        <begin position="365"/>
        <end position="377"/>
    </location>
</feature>
<organism evidence="2 3">
    <name type="scientific">Sporothrix brasiliensis 5110</name>
    <dbReference type="NCBI Taxonomy" id="1398154"/>
    <lineage>
        <taxon>Eukaryota</taxon>
        <taxon>Fungi</taxon>
        <taxon>Dikarya</taxon>
        <taxon>Ascomycota</taxon>
        <taxon>Pezizomycotina</taxon>
        <taxon>Sordariomycetes</taxon>
        <taxon>Sordariomycetidae</taxon>
        <taxon>Ophiostomatales</taxon>
        <taxon>Ophiostomataceae</taxon>
        <taxon>Sporothrix</taxon>
    </lineage>
</organism>
<feature type="compositionally biased region" description="Low complexity" evidence="1">
    <location>
        <begin position="343"/>
        <end position="352"/>
    </location>
</feature>
<comment type="caution">
    <text evidence="2">The sequence shown here is derived from an EMBL/GenBank/DDBJ whole genome shotgun (WGS) entry which is preliminary data.</text>
</comment>
<dbReference type="GeneID" id="63676830"/>
<feature type="region of interest" description="Disordered" evidence="1">
    <location>
        <begin position="297"/>
        <end position="390"/>
    </location>
</feature>
<name>A0A0C2J7J3_9PEZI</name>
<evidence type="ECO:0000256" key="1">
    <source>
        <dbReference type="SAM" id="MobiDB-lite"/>
    </source>
</evidence>
<dbReference type="AlphaFoldDB" id="A0A0C2J7J3"/>
<evidence type="ECO:0000313" key="3">
    <source>
        <dbReference type="Proteomes" id="UP000031575"/>
    </source>
</evidence>